<name>A0A849B4Z5_9BURK</name>
<dbReference type="SUPFAM" id="SSF53955">
    <property type="entry name" value="Lysozyme-like"/>
    <property type="match status" value="1"/>
</dbReference>
<evidence type="ECO:0000256" key="1">
    <source>
        <dbReference type="SAM" id="MobiDB-lite"/>
    </source>
</evidence>
<dbReference type="Gene3D" id="1.10.530.10">
    <property type="match status" value="1"/>
</dbReference>
<evidence type="ECO:0000313" key="2">
    <source>
        <dbReference type="EMBL" id="NNH10621.1"/>
    </source>
</evidence>
<evidence type="ECO:0000313" key="3">
    <source>
        <dbReference type="Proteomes" id="UP000542973"/>
    </source>
</evidence>
<accession>A0A849B4Z5</accession>
<protein>
    <submittedName>
        <fullName evidence="2">Peptidoglycan DD-metalloendopeptidase family protein</fullName>
    </submittedName>
</protein>
<dbReference type="EMBL" id="JABEMD010000008">
    <property type="protein sequence ID" value="NNH10621.1"/>
    <property type="molecule type" value="Genomic_DNA"/>
</dbReference>
<feature type="region of interest" description="Disordered" evidence="1">
    <location>
        <begin position="75"/>
        <end position="94"/>
    </location>
</feature>
<dbReference type="AlphaFoldDB" id="A0A849B4Z5"/>
<dbReference type="SUPFAM" id="SSF51261">
    <property type="entry name" value="Duplicated hybrid motif"/>
    <property type="match status" value="1"/>
</dbReference>
<gene>
    <name evidence="2" type="ORF">HLB16_06950</name>
</gene>
<proteinExistence type="predicted"/>
<dbReference type="CDD" id="cd12797">
    <property type="entry name" value="M23_peptidase"/>
    <property type="match status" value="1"/>
</dbReference>
<dbReference type="RefSeq" id="WP_151022422.1">
    <property type="nucleotide sequence ID" value="NZ_BAAAEB010000003.1"/>
</dbReference>
<dbReference type="Proteomes" id="UP000542973">
    <property type="component" value="Unassembled WGS sequence"/>
</dbReference>
<dbReference type="InterPro" id="IPR023346">
    <property type="entry name" value="Lysozyme-like_dom_sf"/>
</dbReference>
<organism evidence="2 3">
    <name type="scientific">Cupriavidus gilardii</name>
    <dbReference type="NCBI Taxonomy" id="82541"/>
    <lineage>
        <taxon>Bacteria</taxon>
        <taxon>Pseudomonadati</taxon>
        <taxon>Pseudomonadota</taxon>
        <taxon>Betaproteobacteria</taxon>
        <taxon>Burkholderiales</taxon>
        <taxon>Burkholderiaceae</taxon>
        <taxon>Cupriavidus</taxon>
    </lineage>
</organism>
<reference evidence="2 3" key="1">
    <citation type="submission" date="2020-05" db="EMBL/GenBank/DDBJ databases">
        <title>MicrobeNet Type strains.</title>
        <authorList>
            <person name="Nicholson A.C."/>
        </authorList>
    </citation>
    <scope>NUCLEOTIDE SEQUENCE [LARGE SCALE GENOMIC DNA]</scope>
    <source>
        <strain evidence="2 3">ATCC 700815</strain>
    </source>
</reference>
<sequence length="732" mass="82001">MLISPPFLPDRQNHTEEQWLNAAMASAPEGVFPVSRHFVWHGGVHLLAPMGNANANSSLPVRAIADGTIVFLRRPTPRSELPDHPQRYPNGWTDNGTIVLRHQTDIGEGSQATDITFYSVYQHLGAIEPGINQGQRLARKTVLGTAGQIDGQTERRIHFEIVCDDENQRKLMGRSTGEVNVALNGRSDAVFGDIYVRIPAGTAVYAEQPPHNVTAPTAPAVHTTTEDYYVGIRYAGGLGTIGHRGDAYVTTYRRDGAAVDARTLEEPDAEYDMYGRATSISRAYPASGRPAPSAVYELLRFGRVIHSAYETLTPTDVPHWRKVRYPGGEGWVNLNAQGTTKFSDADFPQWRGWRVVDDDTNTDSRCESRLIRMELDSNGDGETSLAERGARLADAETRRRLSKTVCRFPSEWNPATFDVRWAWTTARANPNEEAIADESGFKDLRRYVNALSIDCPEFLAAEWHWEPKEFIRHFRRCMWLSTAEMVQCLPNGAGVPRFQAMTERLTRGHETAQQILPPGMAVALNTTRRKYLIHNDRRSAHFFGQVCLETDHLQTVREYASGNAYDMAVDPAKARELGNTQPGDGPRFKGRGVIQLTGKGLYQQYGTYRGMDFTTSGRHLLLQSDAYVSCDAAGFYWIAERTRDRIANTNPGGRRYRWVLDGHVGINRRADASRFITLANAAEVDADVLSVTLQVNRAALHIDERRTFFRAAYYQLSDDTIRAANIENLRPI</sequence>
<dbReference type="Gene3D" id="2.70.70.10">
    <property type="entry name" value="Glucose Permease (Domain IIA)"/>
    <property type="match status" value="1"/>
</dbReference>
<comment type="caution">
    <text evidence="2">The sequence shown here is derived from an EMBL/GenBank/DDBJ whole genome shotgun (WGS) entry which is preliminary data.</text>
</comment>
<dbReference type="InterPro" id="IPR011055">
    <property type="entry name" value="Dup_hybrid_motif"/>
</dbReference>